<keyword evidence="4 7" id="KW-0812">Transmembrane</keyword>
<dbReference type="InterPro" id="IPR036259">
    <property type="entry name" value="MFS_trans_sf"/>
</dbReference>
<feature type="transmembrane region" description="Helical" evidence="7">
    <location>
        <begin position="70"/>
        <end position="90"/>
    </location>
</feature>
<feature type="transmembrane region" description="Helical" evidence="7">
    <location>
        <begin position="21"/>
        <end position="39"/>
    </location>
</feature>
<feature type="transmembrane region" description="Helical" evidence="7">
    <location>
        <begin position="137"/>
        <end position="158"/>
    </location>
</feature>
<feature type="domain" description="Major facilitator superfamily (MFS) profile" evidence="8">
    <location>
        <begin position="1"/>
        <end position="390"/>
    </location>
</feature>
<feature type="transmembrane region" description="Helical" evidence="7">
    <location>
        <begin position="337"/>
        <end position="360"/>
    </location>
</feature>
<evidence type="ECO:0000256" key="7">
    <source>
        <dbReference type="SAM" id="Phobius"/>
    </source>
</evidence>
<evidence type="ECO:0000256" key="4">
    <source>
        <dbReference type="ARBA" id="ARBA00022692"/>
    </source>
</evidence>
<accession>A0A387BWP4</accession>
<evidence type="ECO:0000256" key="2">
    <source>
        <dbReference type="ARBA" id="ARBA00022448"/>
    </source>
</evidence>
<dbReference type="GO" id="GO:0022857">
    <property type="term" value="F:transmembrane transporter activity"/>
    <property type="evidence" value="ECO:0007669"/>
    <property type="project" value="InterPro"/>
</dbReference>
<dbReference type="RefSeq" id="WP_120790857.1">
    <property type="nucleotide sequence ID" value="NZ_CP032624.1"/>
</dbReference>
<feature type="transmembrane region" description="Helical" evidence="7">
    <location>
        <begin position="207"/>
        <end position="234"/>
    </location>
</feature>
<dbReference type="Gene3D" id="1.20.1250.20">
    <property type="entry name" value="MFS general substrate transporter like domains"/>
    <property type="match status" value="1"/>
</dbReference>
<dbReference type="Proteomes" id="UP000275069">
    <property type="component" value="Chromosome"/>
</dbReference>
<feature type="transmembrane region" description="Helical" evidence="7">
    <location>
        <begin position="45"/>
        <end position="63"/>
    </location>
</feature>
<evidence type="ECO:0000256" key="6">
    <source>
        <dbReference type="ARBA" id="ARBA00023136"/>
    </source>
</evidence>
<evidence type="ECO:0000313" key="10">
    <source>
        <dbReference type="Proteomes" id="UP000275069"/>
    </source>
</evidence>
<dbReference type="PANTHER" id="PTHR23517:SF2">
    <property type="entry name" value="MULTIDRUG RESISTANCE PROTEIN MDTH"/>
    <property type="match status" value="1"/>
</dbReference>
<feature type="transmembrane region" description="Helical" evidence="7">
    <location>
        <begin position="297"/>
        <end position="325"/>
    </location>
</feature>
<evidence type="ECO:0000313" key="9">
    <source>
        <dbReference type="EMBL" id="AYG05329.1"/>
    </source>
</evidence>
<dbReference type="InterPro" id="IPR050171">
    <property type="entry name" value="MFS_Transporters"/>
</dbReference>
<feature type="transmembrane region" description="Helical" evidence="7">
    <location>
        <begin position="271"/>
        <end position="291"/>
    </location>
</feature>
<sequence length="403" mass="39988">MSSSTASATRTVGRIQAISSTVEGAAIATVVLYFTRVIGFGDGSVGLVLALAGATALASAMPLGRLADRVGLRPMAAVFSFATAAALLLYAVADELWLYAAAAVLFAVAQAGGSGIRQALVAAHTPAPLRVAARARLQTLVNLGIGAGSAIGALALAADGRLAFTVLFGASAAGASVCGLLVLWLPAGAAPSPVAARCRSALRDRRLLGVTGLTAVLLLTMPVLSVLLPISLVAHADAPAWLPAVALGLNTVLVIALQTRASAWVRTDAGAARAALVAGAALALATVAFAAGTRAGALASVLALAGVAVLTIGEVAAGPAAWHFALRDVPAGRQGEYQSVFGMAGSLARVIGPLALLPLLGWLGPVAWLLIGALLAGAALALAAMGRPRRAAMRSPDVQAVTI</sequence>
<dbReference type="SUPFAM" id="SSF103473">
    <property type="entry name" value="MFS general substrate transporter"/>
    <property type="match status" value="1"/>
</dbReference>
<keyword evidence="2" id="KW-0813">Transport</keyword>
<evidence type="ECO:0000259" key="8">
    <source>
        <dbReference type="PROSITE" id="PS50850"/>
    </source>
</evidence>
<evidence type="ECO:0000256" key="1">
    <source>
        <dbReference type="ARBA" id="ARBA00004651"/>
    </source>
</evidence>
<dbReference type="InterPro" id="IPR011701">
    <property type="entry name" value="MFS"/>
</dbReference>
<name>A0A387BWP4_9MICO</name>
<dbReference type="OrthoDB" id="6803299at2"/>
<dbReference type="KEGG" id="gry:D7I44_08240"/>
<dbReference type="Pfam" id="PF07690">
    <property type="entry name" value="MFS_1"/>
    <property type="match status" value="1"/>
</dbReference>
<evidence type="ECO:0000256" key="5">
    <source>
        <dbReference type="ARBA" id="ARBA00022989"/>
    </source>
</evidence>
<dbReference type="InterPro" id="IPR020846">
    <property type="entry name" value="MFS_dom"/>
</dbReference>
<evidence type="ECO:0000256" key="3">
    <source>
        <dbReference type="ARBA" id="ARBA00022475"/>
    </source>
</evidence>
<proteinExistence type="predicted"/>
<dbReference type="AlphaFoldDB" id="A0A387BWP4"/>
<dbReference type="EMBL" id="CP032624">
    <property type="protein sequence ID" value="AYG05329.1"/>
    <property type="molecule type" value="Genomic_DNA"/>
</dbReference>
<feature type="transmembrane region" description="Helical" evidence="7">
    <location>
        <begin position="164"/>
        <end position="186"/>
    </location>
</feature>
<keyword evidence="6 7" id="KW-0472">Membrane</keyword>
<keyword evidence="5 7" id="KW-1133">Transmembrane helix</keyword>
<reference evidence="9 10" key="1">
    <citation type="submission" date="2018-09" db="EMBL/GenBank/DDBJ databases">
        <title>Genome sequencing of strain 2DFW10M-5.</title>
        <authorList>
            <person name="Heo J."/>
            <person name="Kim S.-J."/>
            <person name="Kwon S.-W."/>
        </authorList>
    </citation>
    <scope>NUCLEOTIDE SEQUENCE [LARGE SCALE GENOMIC DNA]</scope>
    <source>
        <strain evidence="9 10">2DFW10M-5</strain>
    </source>
</reference>
<protein>
    <submittedName>
        <fullName evidence="9">MFS transporter</fullName>
    </submittedName>
</protein>
<feature type="transmembrane region" description="Helical" evidence="7">
    <location>
        <begin position="96"/>
        <end position="116"/>
    </location>
</feature>
<gene>
    <name evidence="9" type="ORF">D7I44_08240</name>
</gene>
<dbReference type="GO" id="GO:0005886">
    <property type="term" value="C:plasma membrane"/>
    <property type="evidence" value="ECO:0007669"/>
    <property type="project" value="UniProtKB-SubCell"/>
</dbReference>
<keyword evidence="10" id="KW-1185">Reference proteome</keyword>
<dbReference type="PANTHER" id="PTHR23517">
    <property type="entry name" value="RESISTANCE PROTEIN MDTM, PUTATIVE-RELATED-RELATED"/>
    <property type="match status" value="1"/>
</dbReference>
<comment type="subcellular location">
    <subcellularLocation>
        <location evidence="1">Cell membrane</location>
        <topology evidence="1">Multi-pass membrane protein</topology>
    </subcellularLocation>
</comment>
<feature type="transmembrane region" description="Helical" evidence="7">
    <location>
        <begin position="366"/>
        <end position="385"/>
    </location>
</feature>
<feature type="transmembrane region" description="Helical" evidence="7">
    <location>
        <begin position="240"/>
        <end position="259"/>
    </location>
</feature>
<dbReference type="PROSITE" id="PS50850">
    <property type="entry name" value="MFS"/>
    <property type="match status" value="1"/>
</dbReference>
<keyword evidence="3" id="KW-1003">Cell membrane</keyword>
<organism evidence="9 10">
    <name type="scientific">Gryllotalpicola protaetiae</name>
    <dbReference type="NCBI Taxonomy" id="2419771"/>
    <lineage>
        <taxon>Bacteria</taxon>
        <taxon>Bacillati</taxon>
        <taxon>Actinomycetota</taxon>
        <taxon>Actinomycetes</taxon>
        <taxon>Micrococcales</taxon>
        <taxon>Microbacteriaceae</taxon>
        <taxon>Gryllotalpicola</taxon>
    </lineage>
</organism>